<dbReference type="Proteomes" id="UP000886786">
    <property type="component" value="Unassembled WGS sequence"/>
</dbReference>
<dbReference type="GO" id="GO:0052913">
    <property type="term" value="F:16S rRNA (guanine(966)-N(2))-methyltransferase activity"/>
    <property type="evidence" value="ECO:0007669"/>
    <property type="project" value="UniProtKB-EC"/>
</dbReference>
<evidence type="ECO:0000313" key="3">
    <source>
        <dbReference type="EMBL" id="HIQ91065.1"/>
    </source>
</evidence>
<dbReference type="SUPFAM" id="SSF53335">
    <property type="entry name" value="S-adenosyl-L-methionine-dependent methyltransferases"/>
    <property type="match status" value="1"/>
</dbReference>
<evidence type="ECO:0000256" key="1">
    <source>
        <dbReference type="ARBA" id="ARBA00022603"/>
    </source>
</evidence>
<evidence type="ECO:0000256" key="2">
    <source>
        <dbReference type="ARBA" id="ARBA00022679"/>
    </source>
</evidence>
<dbReference type="GO" id="GO:0003676">
    <property type="term" value="F:nucleic acid binding"/>
    <property type="evidence" value="ECO:0007669"/>
    <property type="project" value="InterPro"/>
</dbReference>
<sequence>MHIISGKYRSKKLKGFEVDGTRPTMDRVKESLFGMIQSYVGDSRVLDLFAGSGALGLEAISNGAKEAYLVDNNIEAIKVIRDNIKNMDDDIKVIKSDYKKFLKETDEKFDIIFLDPPYRKGLMGKALRVIEERDLLNEGGLVVCEYEYDDFKTNLDLFKEKSYGFKKIKIFKR</sequence>
<proteinExistence type="predicted"/>
<dbReference type="EC" id="2.1.1.171" evidence="3"/>
<dbReference type="PROSITE" id="PS00092">
    <property type="entry name" value="N6_MTASE"/>
    <property type="match status" value="1"/>
</dbReference>
<reference evidence="3" key="2">
    <citation type="journal article" date="2021" name="PeerJ">
        <title>Extensive microbial diversity within the chicken gut microbiome revealed by metagenomics and culture.</title>
        <authorList>
            <person name="Gilroy R."/>
            <person name="Ravi A."/>
            <person name="Getino M."/>
            <person name="Pursley I."/>
            <person name="Horton D.L."/>
            <person name="Alikhan N.F."/>
            <person name="Baker D."/>
            <person name="Gharbi K."/>
            <person name="Hall N."/>
            <person name="Watson M."/>
            <person name="Adriaenssens E.M."/>
            <person name="Foster-Nyarko E."/>
            <person name="Jarju S."/>
            <person name="Secka A."/>
            <person name="Antonio M."/>
            <person name="Oren A."/>
            <person name="Chaudhuri R.R."/>
            <person name="La Ragione R."/>
            <person name="Hildebrand F."/>
            <person name="Pallen M.J."/>
        </authorList>
    </citation>
    <scope>NUCLEOTIDE SEQUENCE</scope>
    <source>
        <strain evidence="3">CHK147-3167</strain>
    </source>
</reference>
<dbReference type="CDD" id="cd02440">
    <property type="entry name" value="AdoMet_MTases"/>
    <property type="match status" value="1"/>
</dbReference>
<evidence type="ECO:0000313" key="4">
    <source>
        <dbReference type="Proteomes" id="UP000886786"/>
    </source>
</evidence>
<name>A0A9D1CZD5_9FIRM</name>
<dbReference type="PANTHER" id="PTHR43542">
    <property type="entry name" value="METHYLTRANSFERASE"/>
    <property type="match status" value="1"/>
</dbReference>
<dbReference type="Pfam" id="PF03602">
    <property type="entry name" value="Cons_hypoth95"/>
    <property type="match status" value="1"/>
</dbReference>
<comment type="caution">
    <text evidence="3">The sequence shown here is derived from an EMBL/GenBank/DDBJ whole genome shotgun (WGS) entry which is preliminary data.</text>
</comment>
<dbReference type="InterPro" id="IPR029063">
    <property type="entry name" value="SAM-dependent_MTases_sf"/>
</dbReference>
<dbReference type="Gene3D" id="3.40.50.150">
    <property type="entry name" value="Vaccinia Virus protein VP39"/>
    <property type="match status" value="1"/>
</dbReference>
<reference evidence="3" key="1">
    <citation type="submission" date="2020-10" db="EMBL/GenBank/DDBJ databases">
        <authorList>
            <person name="Gilroy R."/>
        </authorList>
    </citation>
    <scope>NUCLEOTIDE SEQUENCE</scope>
    <source>
        <strain evidence="3">CHK147-3167</strain>
    </source>
</reference>
<dbReference type="AlphaFoldDB" id="A0A9D1CZD5"/>
<keyword evidence="1 3" id="KW-0489">Methyltransferase</keyword>
<organism evidence="3 4">
    <name type="scientific">Candidatus Coprosoma intestinipullorum</name>
    <dbReference type="NCBI Taxonomy" id="2840752"/>
    <lineage>
        <taxon>Bacteria</taxon>
        <taxon>Bacillati</taxon>
        <taxon>Bacillota</taxon>
        <taxon>Bacillota incertae sedis</taxon>
        <taxon>Candidatus Coprosoma</taxon>
    </lineage>
</organism>
<dbReference type="PANTHER" id="PTHR43542:SF1">
    <property type="entry name" value="METHYLTRANSFERASE"/>
    <property type="match status" value="1"/>
</dbReference>
<protein>
    <submittedName>
        <fullName evidence="3">16S rRNA (Guanine(966)-N(2))-methyltransferase RsmD</fullName>
        <ecNumber evidence="3">2.1.1.171</ecNumber>
    </submittedName>
</protein>
<keyword evidence="2 3" id="KW-0808">Transferase</keyword>
<dbReference type="PIRSF" id="PIRSF004553">
    <property type="entry name" value="CHP00095"/>
    <property type="match status" value="1"/>
</dbReference>
<dbReference type="InterPro" id="IPR002052">
    <property type="entry name" value="DNA_methylase_N6_adenine_CS"/>
</dbReference>
<dbReference type="EMBL" id="DVFV01000096">
    <property type="protein sequence ID" value="HIQ91065.1"/>
    <property type="molecule type" value="Genomic_DNA"/>
</dbReference>
<dbReference type="InterPro" id="IPR004398">
    <property type="entry name" value="RNA_MeTrfase_RsmD"/>
</dbReference>
<gene>
    <name evidence="3" type="primary">rsmD</name>
    <name evidence="3" type="ORF">IAB27_05540</name>
</gene>
<accession>A0A9D1CZD5</accession>
<dbReference type="NCBIfam" id="TIGR00095">
    <property type="entry name" value="16S rRNA (guanine(966)-N(2))-methyltransferase RsmD"/>
    <property type="match status" value="1"/>
</dbReference>